<name>A0ABW8WXB8_9CYAN</name>
<evidence type="ECO:0000256" key="1">
    <source>
        <dbReference type="ARBA" id="ARBA00004651"/>
    </source>
</evidence>
<dbReference type="Gene3D" id="2.30.30.60">
    <property type="match status" value="1"/>
</dbReference>
<keyword evidence="6 7" id="KW-0472">Membrane</keyword>
<dbReference type="Gene3D" id="3.30.70.100">
    <property type="match status" value="1"/>
</dbReference>
<dbReference type="EMBL" id="JBFQGM010000018">
    <property type="protein sequence ID" value="MFL9465662.1"/>
    <property type="molecule type" value="Genomic_DNA"/>
</dbReference>
<dbReference type="SUPFAM" id="SSF82689">
    <property type="entry name" value="Mechanosensitive channel protein MscS (YggB), C-terminal domain"/>
    <property type="match status" value="1"/>
</dbReference>
<evidence type="ECO:0000259" key="10">
    <source>
        <dbReference type="Pfam" id="PF21088"/>
    </source>
</evidence>
<sequence>MKSMNMKEWISQVTLAMVALLSIPQRDVLKTDKFFIFMFLFHQFCRLIIRFVPIGLTTILLVLGSCAIAQSQLPSLSASTANDSLNPPSTVSRYGEYETAPIQSPLDKNKLFDVTSPTIFNRDKVPEGKLPIEVRAQEVNERLWRILTRTLSAKQTPTVTVAILNNRPVLEIHNDQFTRPIRLVTVTEADADFNGKTPDNLAQEWQKILQDEMIRFKQLASPKALAQRIRQAFQILLGLLIASTTIWFLRRMLTRQQQILEARYQRQLAVLAEAEKARKSEAIASSETTEGEMKAREIADLRAQFLTTLQHQFSLNRQLDINKFLKWALLWIFILMWYIGIANIISTVPLLMRWTLYVWATPLALIAIWFGISLALRISTSAIEILMHSVKANPLLPFGEVQRIALRTTTIASALKGFVSFVLVILGIIWTLSLFNVPTSSIFAGGAVIAFAISFGSQSLVKDLINGCLILMEDQFAVGDVIQIGDKNGLVENLNLRVTQLRNNEGQLITIPNSNITNVSNLTRLWSRIDFSIVVAYENDPIHVLDVLRQISKQLYSEPEWREILPELPEVLGIDDLSHTGMLVRVWIKTAPMEQWRVGREFRLRVRQAFEANNIQIGIQ</sequence>
<evidence type="ECO:0000259" key="8">
    <source>
        <dbReference type="Pfam" id="PF00924"/>
    </source>
</evidence>
<evidence type="ECO:0000256" key="4">
    <source>
        <dbReference type="ARBA" id="ARBA00022692"/>
    </source>
</evidence>
<keyword evidence="4 7" id="KW-0812">Transmembrane</keyword>
<evidence type="ECO:0000256" key="6">
    <source>
        <dbReference type="ARBA" id="ARBA00023136"/>
    </source>
</evidence>
<comment type="subcellular location">
    <subcellularLocation>
        <location evidence="1">Cell membrane</location>
        <topology evidence="1">Multi-pass membrane protein</topology>
    </subcellularLocation>
</comment>
<dbReference type="InterPro" id="IPR006685">
    <property type="entry name" value="MscS_channel_2nd"/>
</dbReference>
<evidence type="ECO:0000256" key="2">
    <source>
        <dbReference type="ARBA" id="ARBA00008017"/>
    </source>
</evidence>
<dbReference type="Gene3D" id="1.10.287.1260">
    <property type="match status" value="1"/>
</dbReference>
<protein>
    <submittedName>
        <fullName evidence="11">Mechanosensitive ion channel family protein</fullName>
    </submittedName>
</protein>
<proteinExistence type="inferred from homology"/>
<dbReference type="Proteomes" id="UP001628874">
    <property type="component" value="Unassembled WGS sequence"/>
</dbReference>
<feature type="transmembrane region" description="Helical" evidence="7">
    <location>
        <begin position="324"/>
        <end position="345"/>
    </location>
</feature>
<dbReference type="InterPro" id="IPR045276">
    <property type="entry name" value="YbiO_bact"/>
</dbReference>
<accession>A0ABW8WXB8</accession>
<feature type="transmembrane region" description="Helical" evidence="7">
    <location>
        <begin position="413"/>
        <end position="435"/>
    </location>
</feature>
<feature type="domain" description="Mechanosensitive ion channel MscS C-terminal" evidence="9">
    <location>
        <begin position="529"/>
        <end position="617"/>
    </location>
</feature>
<evidence type="ECO:0000256" key="5">
    <source>
        <dbReference type="ARBA" id="ARBA00022989"/>
    </source>
</evidence>
<dbReference type="PANTHER" id="PTHR30460:SF0">
    <property type="entry name" value="MODERATE CONDUCTANCE MECHANOSENSITIVE CHANNEL YBIO"/>
    <property type="match status" value="1"/>
</dbReference>
<organism evidence="11 12">
    <name type="scientific">Scytonema tolypothrichoides VB-61278_2</name>
    <dbReference type="NCBI Taxonomy" id="3232314"/>
    <lineage>
        <taxon>Bacteria</taxon>
        <taxon>Bacillati</taxon>
        <taxon>Cyanobacteriota</taxon>
        <taxon>Cyanophyceae</taxon>
        <taxon>Nostocales</taxon>
        <taxon>Scytonemataceae</taxon>
        <taxon>Scytonema</taxon>
    </lineage>
</organism>
<feature type="domain" description="Mechanosensitive ion channel MscS" evidence="8">
    <location>
        <begin position="460"/>
        <end position="524"/>
    </location>
</feature>
<dbReference type="Pfam" id="PF21082">
    <property type="entry name" value="MS_channel_3rd"/>
    <property type="match status" value="1"/>
</dbReference>
<dbReference type="InterPro" id="IPR011066">
    <property type="entry name" value="MscS_channel_C_sf"/>
</dbReference>
<feature type="domain" description="Mechanosensitive ion channel transmembrane helices 2/3" evidence="10">
    <location>
        <begin position="419"/>
        <end position="458"/>
    </location>
</feature>
<comment type="caution">
    <text evidence="11">The sequence shown here is derived from an EMBL/GenBank/DDBJ whole genome shotgun (WGS) entry which is preliminary data.</text>
</comment>
<feature type="transmembrane region" description="Helical" evidence="7">
    <location>
        <begin position="441"/>
        <end position="461"/>
    </location>
</feature>
<dbReference type="InterPro" id="IPR049278">
    <property type="entry name" value="MS_channel_C"/>
</dbReference>
<dbReference type="PANTHER" id="PTHR30460">
    <property type="entry name" value="MODERATE CONDUCTANCE MECHANOSENSITIVE CHANNEL YBIO"/>
    <property type="match status" value="1"/>
</dbReference>
<dbReference type="InterPro" id="IPR010920">
    <property type="entry name" value="LSM_dom_sf"/>
</dbReference>
<keyword evidence="5 7" id="KW-1133">Transmembrane helix</keyword>
<evidence type="ECO:0000256" key="3">
    <source>
        <dbReference type="ARBA" id="ARBA00022475"/>
    </source>
</evidence>
<evidence type="ECO:0000256" key="7">
    <source>
        <dbReference type="SAM" id="Phobius"/>
    </source>
</evidence>
<gene>
    <name evidence="11" type="ORF">AB0759_34215</name>
</gene>
<dbReference type="InterPro" id="IPR023408">
    <property type="entry name" value="MscS_beta-dom_sf"/>
</dbReference>
<dbReference type="Pfam" id="PF21088">
    <property type="entry name" value="MS_channel_1st"/>
    <property type="match status" value="1"/>
</dbReference>
<dbReference type="InterPro" id="IPR049142">
    <property type="entry name" value="MS_channel_1st"/>
</dbReference>
<evidence type="ECO:0000313" key="12">
    <source>
        <dbReference type="Proteomes" id="UP001628874"/>
    </source>
</evidence>
<evidence type="ECO:0000313" key="11">
    <source>
        <dbReference type="EMBL" id="MFL9465662.1"/>
    </source>
</evidence>
<keyword evidence="12" id="KW-1185">Reference proteome</keyword>
<feature type="transmembrane region" description="Helical" evidence="7">
    <location>
        <begin position="232"/>
        <end position="249"/>
    </location>
</feature>
<dbReference type="SUPFAM" id="SSF50182">
    <property type="entry name" value="Sm-like ribonucleoproteins"/>
    <property type="match status" value="1"/>
</dbReference>
<feature type="transmembrane region" description="Helical" evidence="7">
    <location>
        <begin position="357"/>
        <end position="378"/>
    </location>
</feature>
<comment type="similarity">
    <text evidence="2">Belongs to the MscS (TC 1.A.23) family.</text>
</comment>
<evidence type="ECO:0000259" key="9">
    <source>
        <dbReference type="Pfam" id="PF21082"/>
    </source>
</evidence>
<dbReference type="Pfam" id="PF00924">
    <property type="entry name" value="MS_channel_2nd"/>
    <property type="match status" value="1"/>
</dbReference>
<dbReference type="RefSeq" id="WP_408019926.1">
    <property type="nucleotide sequence ID" value="NZ_JBFQGM010000018.1"/>
</dbReference>
<reference evidence="11 12" key="1">
    <citation type="submission" date="2024-07" db="EMBL/GenBank/DDBJ databases">
        <authorList>
            <person name="Tripathy S."/>
        </authorList>
    </citation>
    <scope>NUCLEOTIDE SEQUENCE [LARGE SCALE GENOMIC DNA]</scope>
    <source>
        <strain evidence="11 12">VB-61278_2</strain>
    </source>
</reference>
<keyword evidence="3" id="KW-1003">Cell membrane</keyword>